<gene>
    <name evidence="1" type="ORF">PV946_10530</name>
</gene>
<comment type="caution">
    <text evidence="1">The sequence shown here is derived from an EMBL/GenBank/DDBJ whole genome shotgun (WGS) entry which is preliminary data.</text>
</comment>
<dbReference type="AlphaFoldDB" id="A0AAP4DIB8"/>
<reference evidence="1" key="1">
    <citation type="submission" date="2023-02" db="EMBL/GenBank/DDBJ databases">
        <title>Draft Whole-Genome Sequences of Bacillus Strains of Potential Probiotic for Poultry.</title>
        <authorList>
            <person name="Ma L.M."/>
            <person name="Lopez-Guerra N."/>
            <person name="Zhang G."/>
        </authorList>
    </citation>
    <scope>NUCLEOTIDE SEQUENCE</scope>
    <source>
        <strain evidence="1">OSU1013-24</strain>
    </source>
</reference>
<dbReference type="Proteomes" id="UP001222377">
    <property type="component" value="Unassembled WGS sequence"/>
</dbReference>
<protein>
    <submittedName>
        <fullName evidence="1">Uncharacterized protein</fullName>
    </submittedName>
</protein>
<evidence type="ECO:0000313" key="2">
    <source>
        <dbReference type="Proteomes" id="UP001222377"/>
    </source>
</evidence>
<sequence length="97" mass="11126">MKTIDIKKEILSADKWQRITVDYVNYPNAWDSEGYREPIEVLHIGNDITLDVSSGYISLSRLHNSEEGKPELGEKPRSLLNLKPALKLNLHPKRSQI</sequence>
<evidence type="ECO:0000313" key="1">
    <source>
        <dbReference type="EMBL" id="MDF4194204.1"/>
    </source>
</evidence>
<dbReference type="RefSeq" id="WP_232489549.1">
    <property type="nucleotide sequence ID" value="NZ_JARKHX010000003.1"/>
</dbReference>
<proteinExistence type="predicted"/>
<dbReference type="EMBL" id="JARKHX010000003">
    <property type="protein sequence ID" value="MDF4194204.1"/>
    <property type="molecule type" value="Genomic_DNA"/>
</dbReference>
<accession>A0AAP4DIB8</accession>
<organism evidence="1 2">
    <name type="scientific">Bacillus amyloliquefaciens</name>
    <name type="common">Bacillus velezensis</name>
    <dbReference type="NCBI Taxonomy" id="1390"/>
    <lineage>
        <taxon>Bacteria</taxon>
        <taxon>Bacillati</taxon>
        <taxon>Bacillota</taxon>
        <taxon>Bacilli</taxon>
        <taxon>Bacillales</taxon>
        <taxon>Bacillaceae</taxon>
        <taxon>Bacillus</taxon>
        <taxon>Bacillus amyloliquefaciens group</taxon>
    </lineage>
</organism>
<name>A0AAP4DIB8_BACAM</name>